<dbReference type="EMBL" id="JAWDGP010002203">
    <property type="protein sequence ID" value="KAK3784779.1"/>
    <property type="molecule type" value="Genomic_DNA"/>
</dbReference>
<sequence length="184" mass="20153">MWSSLEGYVEQSRGVCGAVSRGMWSSLEGYVEQSRGVCGAVSRGMSDQWTARHVARDSWVCDDKTSGRAHPDFTQPPIFDPQHKPPGSMSSLACFPAASNVSINWVVLSNLLMGAAERMLVKVTSQWSNLAEIGDYHDTARRDQLMGVLVPPYRATVDSGLLQVQSNHYLSSSQACLGYCAVHR</sequence>
<evidence type="ECO:0000313" key="1">
    <source>
        <dbReference type="EMBL" id="KAK3784779.1"/>
    </source>
</evidence>
<dbReference type="Proteomes" id="UP001283361">
    <property type="component" value="Unassembled WGS sequence"/>
</dbReference>
<reference evidence="1" key="1">
    <citation type="journal article" date="2023" name="G3 (Bethesda)">
        <title>A reference genome for the long-term kleptoplast-retaining sea slug Elysia crispata morphotype clarki.</title>
        <authorList>
            <person name="Eastman K.E."/>
            <person name="Pendleton A.L."/>
            <person name="Shaikh M.A."/>
            <person name="Suttiyut T."/>
            <person name="Ogas R."/>
            <person name="Tomko P."/>
            <person name="Gavelis G."/>
            <person name="Widhalm J.R."/>
            <person name="Wisecaver J.H."/>
        </authorList>
    </citation>
    <scope>NUCLEOTIDE SEQUENCE</scope>
    <source>
        <strain evidence="1">ECLA1</strain>
    </source>
</reference>
<accession>A0AAE1ABF5</accession>
<name>A0AAE1ABF5_9GAST</name>
<proteinExistence type="predicted"/>
<organism evidence="1 2">
    <name type="scientific">Elysia crispata</name>
    <name type="common">lettuce slug</name>
    <dbReference type="NCBI Taxonomy" id="231223"/>
    <lineage>
        <taxon>Eukaryota</taxon>
        <taxon>Metazoa</taxon>
        <taxon>Spiralia</taxon>
        <taxon>Lophotrochozoa</taxon>
        <taxon>Mollusca</taxon>
        <taxon>Gastropoda</taxon>
        <taxon>Heterobranchia</taxon>
        <taxon>Euthyneura</taxon>
        <taxon>Panpulmonata</taxon>
        <taxon>Sacoglossa</taxon>
        <taxon>Placobranchoidea</taxon>
        <taxon>Plakobranchidae</taxon>
        <taxon>Elysia</taxon>
    </lineage>
</organism>
<comment type="caution">
    <text evidence="1">The sequence shown here is derived from an EMBL/GenBank/DDBJ whole genome shotgun (WGS) entry which is preliminary data.</text>
</comment>
<dbReference type="AlphaFoldDB" id="A0AAE1ABF5"/>
<evidence type="ECO:0000313" key="2">
    <source>
        <dbReference type="Proteomes" id="UP001283361"/>
    </source>
</evidence>
<gene>
    <name evidence="1" type="ORF">RRG08_020463</name>
</gene>
<keyword evidence="2" id="KW-1185">Reference proteome</keyword>
<protein>
    <submittedName>
        <fullName evidence="1">Uncharacterized protein</fullName>
    </submittedName>
</protein>